<comment type="pathway">
    <text evidence="11">Bacterial outer membrane biogenesis; LPS lipid A biosynthesis.</text>
</comment>
<keyword evidence="8 11" id="KW-0808">Transferase</keyword>
<name>A0A378Q2B8_9GAMM</name>
<dbReference type="GO" id="GO:0008915">
    <property type="term" value="F:lipid-A-disaccharide synthase activity"/>
    <property type="evidence" value="ECO:0007669"/>
    <property type="project" value="UniProtKB-UniRule"/>
</dbReference>
<evidence type="ECO:0000256" key="7">
    <source>
        <dbReference type="ARBA" id="ARBA00022676"/>
    </source>
</evidence>
<dbReference type="PANTHER" id="PTHR30372:SF4">
    <property type="entry name" value="LIPID-A-DISACCHARIDE SYNTHASE, MITOCHONDRIAL-RELATED"/>
    <property type="match status" value="1"/>
</dbReference>
<dbReference type="Pfam" id="PF02684">
    <property type="entry name" value="LpxB"/>
    <property type="match status" value="1"/>
</dbReference>
<evidence type="ECO:0000256" key="6">
    <source>
        <dbReference type="ARBA" id="ARBA00022556"/>
    </source>
</evidence>
<evidence type="ECO:0000256" key="9">
    <source>
        <dbReference type="ARBA" id="ARBA00023098"/>
    </source>
</evidence>
<reference evidence="12 13" key="1">
    <citation type="submission" date="2018-06" db="EMBL/GenBank/DDBJ databases">
        <authorList>
            <consortium name="Pathogen Informatics"/>
            <person name="Doyle S."/>
        </authorList>
    </citation>
    <scope>NUCLEOTIDE SEQUENCE [LARGE SCALE GENOMIC DNA]</scope>
    <source>
        <strain evidence="12 13">NCTC11091</strain>
    </source>
</reference>
<comment type="similarity">
    <text evidence="2 11">Belongs to the LpxB family.</text>
</comment>
<evidence type="ECO:0000313" key="12">
    <source>
        <dbReference type="EMBL" id="STY94950.1"/>
    </source>
</evidence>
<dbReference type="AlphaFoldDB" id="A0A378Q2B8"/>
<evidence type="ECO:0000256" key="4">
    <source>
        <dbReference type="ARBA" id="ARBA00020902"/>
    </source>
</evidence>
<gene>
    <name evidence="11 12" type="primary">lpxB</name>
    <name evidence="12" type="ORF">NCTC11091_00729</name>
</gene>
<evidence type="ECO:0000256" key="1">
    <source>
        <dbReference type="ARBA" id="ARBA00002056"/>
    </source>
</evidence>
<dbReference type="RefSeq" id="WP_245945305.1">
    <property type="nucleotide sequence ID" value="NZ_MXAO01000032.1"/>
</dbReference>
<evidence type="ECO:0000256" key="5">
    <source>
        <dbReference type="ARBA" id="ARBA00022516"/>
    </source>
</evidence>
<evidence type="ECO:0000256" key="8">
    <source>
        <dbReference type="ARBA" id="ARBA00022679"/>
    </source>
</evidence>
<keyword evidence="6 11" id="KW-0441">Lipid A biosynthesis</keyword>
<organism evidence="12 13">
    <name type="scientific">Faucicola atlantae</name>
    <dbReference type="NCBI Taxonomy" id="34059"/>
    <lineage>
        <taxon>Bacteria</taxon>
        <taxon>Pseudomonadati</taxon>
        <taxon>Pseudomonadota</taxon>
        <taxon>Gammaproteobacteria</taxon>
        <taxon>Moraxellales</taxon>
        <taxon>Moraxellaceae</taxon>
        <taxon>Faucicola</taxon>
    </lineage>
</organism>
<dbReference type="EMBL" id="UGQA01000001">
    <property type="protein sequence ID" value="STY94950.1"/>
    <property type="molecule type" value="Genomic_DNA"/>
</dbReference>
<dbReference type="NCBIfam" id="TIGR00215">
    <property type="entry name" value="lpxB"/>
    <property type="match status" value="1"/>
</dbReference>
<dbReference type="GO" id="GO:0009245">
    <property type="term" value="P:lipid A biosynthetic process"/>
    <property type="evidence" value="ECO:0007669"/>
    <property type="project" value="UniProtKB-UniRule"/>
</dbReference>
<evidence type="ECO:0000256" key="11">
    <source>
        <dbReference type="HAMAP-Rule" id="MF_00392"/>
    </source>
</evidence>
<proteinExistence type="inferred from homology"/>
<dbReference type="EC" id="2.4.1.182" evidence="3 11"/>
<keyword evidence="5 11" id="KW-0444">Lipid biosynthesis</keyword>
<dbReference type="InterPro" id="IPR003835">
    <property type="entry name" value="Glyco_trans_19"/>
</dbReference>
<keyword evidence="7 11" id="KW-0328">Glycosyltransferase</keyword>
<evidence type="ECO:0000313" key="13">
    <source>
        <dbReference type="Proteomes" id="UP000255193"/>
    </source>
</evidence>
<keyword evidence="9 11" id="KW-0443">Lipid metabolism</keyword>
<dbReference type="HAMAP" id="MF_00392">
    <property type="entry name" value="LpxB"/>
    <property type="match status" value="1"/>
</dbReference>
<comment type="function">
    <text evidence="1 11">Condensation of UDP-2,3-diacylglucosamine and 2,3-diacylglucosamine-1-phosphate to form lipid A disaccharide, a precursor of lipid A, a phosphorylated glycolipid that anchors the lipopolysaccharide to the outer membrane of the cell.</text>
</comment>
<evidence type="ECO:0000256" key="2">
    <source>
        <dbReference type="ARBA" id="ARBA00007868"/>
    </source>
</evidence>
<dbReference type="GO" id="GO:0005543">
    <property type="term" value="F:phospholipid binding"/>
    <property type="evidence" value="ECO:0007669"/>
    <property type="project" value="TreeGrafter"/>
</dbReference>
<protein>
    <recommendedName>
        <fullName evidence="4 11">Lipid-A-disaccharide synthase</fullName>
        <ecNumber evidence="3 11">2.4.1.182</ecNumber>
    </recommendedName>
</protein>
<evidence type="ECO:0000256" key="10">
    <source>
        <dbReference type="ARBA" id="ARBA00048975"/>
    </source>
</evidence>
<accession>A0A378Q2B8</accession>
<dbReference type="SUPFAM" id="SSF53756">
    <property type="entry name" value="UDP-Glycosyltransferase/glycogen phosphorylase"/>
    <property type="match status" value="1"/>
</dbReference>
<evidence type="ECO:0000256" key="3">
    <source>
        <dbReference type="ARBA" id="ARBA00012687"/>
    </source>
</evidence>
<dbReference type="PANTHER" id="PTHR30372">
    <property type="entry name" value="LIPID-A-DISACCHARIDE SYNTHASE"/>
    <property type="match status" value="1"/>
</dbReference>
<dbReference type="Proteomes" id="UP000255193">
    <property type="component" value="Unassembled WGS sequence"/>
</dbReference>
<dbReference type="UniPathway" id="UPA00973"/>
<comment type="catalytic activity">
    <reaction evidence="10 11">
        <text>a lipid X + a UDP-2-N,3-O-bis[(3R)-3-hydroxyacyl]-alpha-D-glucosamine = a lipid A disaccharide + UDP + H(+)</text>
        <dbReference type="Rhea" id="RHEA:67828"/>
        <dbReference type="ChEBI" id="CHEBI:15378"/>
        <dbReference type="ChEBI" id="CHEBI:58223"/>
        <dbReference type="ChEBI" id="CHEBI:137748"/>
        <dbReference type="ChEBI" id="CHEBI:176338"/>
        <dbReference type="ChEBI" id="CHEBI:176343"/>
        <dbReference type="EC" id="2.4.1.182"/>
    </reaction>
</comment>
<dbReference type="GO" id="GO:0016020">
    <property type="term" value="C:membrane"/>
    <property type="evidence" value="ECO:0007669"/>
    <property type="project" value="GOC"/>
</dbReference>
<sequence>MTTSTPSTPSTASIVFNPSTMTDQITAEFATPHTITAQYRPLVIGIVAGEVSGDALGADFMRQMNNLRDDIVWVGVGGSQMQAAGLQSILDMSRLAVMGLSEIVKHLPDLLNAKAQILRAFADAKLDIFIGIDAPDFNLRLAKSLKPKGVYCVQYVSPSIWAWREGRIESIEQATHLVLCLFPFELPVYAKHGHPAVCVGHPLLKTLDPALTTTPLLDQRLTLIWAHDDLREFFAQTGNISSLIALLPGSRNSEIRALLPTLFASVRRLLILDQNLCFVIPVARAEHQSLIQTQLAQQPDDVRARVVVAHDAAQADFSQRVMAMADLVLLASGTATFEAMLLMRPMVVVYRLKALSFWLAKKLVKIPYVALPNILAGKQIVPELLQNDATADSISRTVYKNLSAPAYQDQQRALAKTCAKLREQSNTNPANAVVTGWLAWLNDHQ</sequence>